<protein>
    <submittedName>
        <fullName evidence="2">RNA-dependent RNA polymerase, RdRp</fullName>
    </submittedName>
</protein>
<feature type="compositionally biased region" description="Basic and acidic residues" evidence="1">
    <location>
        <begin position="48"/>
        <end position="59"/>
    </location>
</feature>
<sequence>AFKKYTANFQSYKELYYSDRRQCELINSFCSTEFRVERVNSNKQRKKYGIERRCNDKRRTPTGSYGGGEEAETKVSQTESTGTRSQKSQRESAFKSQTIPLPTVLPGRWFGTDRVMPPCERGGVTRV</sequence>
<feature type="compositionally biased region" description="Polar residues" evidence="1">
    <location>
        <begin position="74"/>
        <end position="86"/>
    </location>
</feature>
<proteinExistence type="predicted"/>
<dbReference type="EMBL" id="HE971481">
    <property type="protein sequence ID" value="CCK33192.1"/>
    <property type="molecule type" value="Genomic_RNA"/>
</dbReference>
<feature type="non-terminal residue" evidence="2">
    <location>
        <position position="1"/>
    </location>
</feature>
<name>K8DR54_9BROM</name>
<accession>K8DR54</accession>
<keyword evidence="2" id="KW-0808">Transferase</keyword>
<dbReference type="GO" id="GO:0003968">
    <property type="term" value="F:RNA-directed RNA polymerase activity"/>
    <property type="evidence" value="ECO:0007669"/>
    <property type="project" value="UniProtKB-KW"/>
</dbReference>
<evidence type="ECO:0000313" key="2">
    <source>
        <dbReference type="EMBL" id="CCK33192.1"/>
    </source>
</evidence>
<organism evidence="2">
    <name type="scientific">Cucumber mosaic virus</name>
    <name type="common">cucumber mosaic cucumovirus</name>
    <dbReference type="NCBI Taxonomy" id="12305"/>
    <lineage>
        <taxon>Viruses</taxon>
        <taxon>Riboviria</taxon>
        <taxon>Orthornavirae</taxon>
        <taxon>Kitrinoviricota</taxon>
        <taxon>Alsuviricetes</taxon>
        <taxon>Martellivirales</taxon>
        <taxon>Bromoviridae</taxon>
        <taxon>Cucumovirus</taxon>
        <taxon>Cucumovirus CMV</taxon>
    </lineage>
</organism>
<gene>
    <name evidence="2" type="primary">ORF2a</name>
</gene>
<reference evidence="2" key="1">
    <citation type="submission" date="2012-07" db="EMBL/GenBank/DDBJ databases">
        <title>Cucumber mosaic virus (CMV) populations in Tunisian pepper crops are mainly composed of virus reassortants with resistance-breaking properties.</title>
        <authorList>
            <person name="Ben Tamarzizt H."/>
            <person name="Montarry J."/>
            <person name="Girardot G."/>
            <person name="Fakhfakh H."/>
            <person name="Tepfer M."/>
            <person name="Jacquemond M."/>
        </authorList>
    </citation>
    <scope>NUCLEOTIDE SEQUENCE</scope>
    <source>
        <strain evidence="2">GM2.2/08</strain>
    </source>
</reference>
<keyword evidence="2" id="KW-0548">Nucleotidyltransferase</keyword>
<keyword evidence="2" id="KW-0696">RNA-directed RNA polymerase</keyword>
<evidence type="ECO:0000256" key="1">
    <source>
        <dbReference type="SAM" id="MobiDB-lite"/>
    </source>
</evidence>
<feature type="region of interest" description="Disordered" evidence="1">
    <location>
        <begin position="41"/>
        <end position="97"/>
    </location>
</feature>